<protein>
    <submittedName>
        <fullName evidence="1">Uncharacterized protein</fullName>
    </submittedName>
</protein>
<accession>A0A2V1DGD4</accession>
<sequence>MCVFCRMIFSFLRRFYRELPMAYLFFSWPDSPQRESESYDNDIVCIKWIDGSKGFLELRDWGAERWMVGWMDGWMDERNVSHEEEKFSLGNEKKK</sequence>
<dbReference type="Proteomes" id="UP000244855">
    <property type="component" value="Unassembled WGS sequence"/>
</dbReference>
<reference evidence="1 2" key="1">
    <citation type="journal article" date="2018" name="Sci. Rep.">
        <title>Comparative genomics provides insights into the lifestyle and reveals functional heterogeneity of dark septate endophytic fungi.</title>
        <authorList>
            <person name="Knapp D.G."/>
            <person name="Nemeth J.B."/>
            <person name="Barry K."/>
            <person name="Hainaut M."/>
            <person name="Henrissat B."/>
            <person name="Johnson J."/>
            <person name="Kuo A."/>
            <person name="Lim J.H.P."/>
            <person name="Lipzen A."/>
            <person name="Nolan M."/>
            <person name="Ohm R.A."/>
            <person name="Tamas L."/>
            <person name="Grigoriev I.V."/>
            <person name="Spatafora J.W."/>
            <person name="Nagy L.G."/>
            <person name="Kovacs G.M."/>
        </authorList>
    </citation>
    <scope>NUCLEOTIDE SEQUENCE [LARGE SCALE GENOMIC DNA]</scope>
    <source>
        <strain evidence="1 2">DSE2036</strain>
    </source>
</reference>
<evidence type="ECO:0000313" key="2">
    <source>
        <dbReference type="Proteomes" id="UP000244855"/>
    </source>
</evidence>
<gene>
    <name evidence="1" type="ORF">DM02DRAFT_93456</name>
</gene>
<organism evidence="1 2">
    <name type="scientific">Periconia macrospinosa</name>
    <dbReference type="NCBI Taxonomy" id="97972"/>
    <lineage>
        <taxon>Eukaryota</taxon>
        <taxon>Fungi</taxon>
        <taxon>Dikarya</taxon>
        <taxon>Ascomycota</taxon>
        <taxon>Pezizomycotina</taxon>
        <taxon>Dothideomycetes</taxon>
        <taxon>Pleosporomycetidae</taxon>
        <taxon>Pleosporales</taxon>
        <taxon>Massarineae</taxon>
        <taxon>Periconiaceae</taxon>
        <taxon>Periconia</taxon>
    </lineage>
</organism>
<name>A0A2V1DGD4_9PLEO</name>
<evidence type="ECO:0000313" key="1">
    <source>
        <dbReference type="EMBL" id="PVH97091.1"/>
    </source>
</evidence>
<dbReference type="AlphaFoldDB" id="A0A2V1DGD4"/>
<proteinExistence type="predicted"/>
<dbReference type="EMBL" id="KZ805446">
    <property type="protein sequence ID" value="PVH97091.1"/>
    <property type="molecule type" value="Genomic_DNA"/>
</dbReference>
<keyword evidence="2" id="KW-1185">Reference proteome</keyword>